<dbReference type="Pfam" id="PF07681">
    <property type="entry name" value="DoxX"/>
    <property type="match status" value="1"/>
</dbReference>
<evidence type="ECO:0000256" key="2">
    <source>
        <dbReference type="ARBA" id="ARBA00006679"/>
    </source>
</evidence>
<feature type="transmembrane region" description="Helical" evidence="7">
    <location>
        <begin position="128"/>
        <end position="147"/>
    </location>
</feature>
<keyword evidence="9" id="KW-1185">Reference proteome</keyword>
<comment type="subcellular location">
    <subcellularLocation>
        <location evidence="1">Cell membrane</location>
        <topology evidence="1">Multi-pass membrane protein</topology>
    </subcellularLocation>
</comment>
<gene>
    <name evidence="8" type="ORF">SAMN05421797_11031</name>
</gene>
<dbReference type="STRING" id="228959.SAMN05421797_11031"/>
<protein>
    <submittedName>
        <fullName evidence="8">Uncharacterized membrane protein YphA, DoxX/SURF4 family</fullName>
    </submittedName>
</protein>
<evidence type="ECO:0000256" key="5">
    <source>
        <dbReference type="ARBA" id="ARBA00022989"/>
    </source>
</evidence>
<evidence type="ECO:0000256" key="4">
    <source>
        <dbReference type="ARBA" id="ARBA00022692"/>
    </source>
</evidence>
<evidence type="ECO:0000313" key="8">
    <source>
        <dbReference type="EMBL" id="SIR32128.1"/>
    </source>
</evidence>
<evidence type="ECO:0000313" key="9">
    <source>
        <dbReference type="Proteomes" id="UP000186953"/>
    </source>
</evidence>
<dbReference type="RefSeq" id="WP_076550864.1">
    <property type="nucleotide sequence ID" value="NZ_FTMA01000010.1"/>
</dbReference>
<feature type="transmembrane region" description="Helical" evidence="7">
    <location>
        <begin position="81"/>
        <end position="100"/>
    </location>
</feature>
<dbReference type="GO" id="GO:0005886">
    <property type="term" value="C:plasma membrane"/>
    <property type="evidence" value="ECO:0007669"/>
    <property type="project" value="UniProtKB-SubCell"/>
</dbReference>
<dbReference type="PANTHER" id="PTHR33452:SF1">
    <property type="entry name" value="INNER MEMBRANE PROTEIN YPHA-RELATED"/>
    <property type="match status" value="1"/>
</dbReference>
<reference evidence="9" key="1">
    <citation type="submission" date="2017-01" db="EMBL/GenBank/DDBJ databases">
        <authorList>
            <person name="Varghese N."/>
            <person name="Submissions S."/>
        </authorList>
    </citation>
    <scope>NUCLEOTIDE SEQUENCE [LARGE SCALE GENOMIC DNA]</scope>
    <source>
        <strain evidence="9">DSM 15366</strain>
    </source>
</reference>
<evidence type="ECO:0000256" key="7">
    <source>
        <dbReference type="SAM" id="Phobius"/>
    </source>
</evidence>
<dbReference type="Proteomes" id="UP000186953">
    <property type="component" value="Unassembled WGS sequence"/>
</dbReference>
<name>A0A1N6ZZ72_9FLAO</name>
<evidence type="ECO:0000256" key="3">
    <source>
        <dbReference type="ARBA" id="ARBA00022475"/>
    </source>
</evidence>
<evidence type="ECO:0000256" key="6">
    <source>
        <dbReference type="ARBA" id="ARBA00023136"/>
    </source>
</evidence>
<accession>A0A1N6ZZ72</accession>
<dbReference type="InterPro" id="IPR032808">
    <property type="entry name" value="DoxX"/>
</dbReference>
<sequence length="155" mass="17437">MFKKKVSTDISKTTIIIRLMVGAVFLSEGIQKFLFPTIRGVGRFEKMGFSNPDIWGNLVGVCEILCGLLLLFGLFTRVAALGMLINMTVAIIITKIPIAFGESFRPFNLRELSNYGVWSFAHEVRTDLAMWMGSLFLIIKGGGFWSLDKNMYKIK</sequence>
<dbReference type="OrthoDB" id="9813193at2"/>
<evidence type="ECO:0000256" key="1">
    <source>
        <dbReference type="ARBA" id="ARBA00004651"/>
    </source>
</evidence>
<comment type="similarity">
    <text evidence="2">Belongs to the DoxX family.</text>
</comment>
<keyword evidence="4 7" id="KW-0812">Transmembrane</keyword>
<dbReference type="PANTHER" id="PTHR33452">
    <property type="entry name" value="OXIDOREDUCTASE CATD-RELATED"/>
    <property type="match status" value="1"/>
</dbReference>
<keyword evidence="6 7" id="KW-0472">Membrane</keyword>
<proteinExistence type="inferred from homology"/>
<keyword evidence="5 7" id="KW-1133">Transmembrane helix</keyword>
<feature type="transmembrane region" description="Helical" evidence="7">
    <location>
        <begin position="54"/>
        <end position="74"/>
    </location>
</feature>
<keyword evidence="3" id="KW-1003">Cell membrane</keyword>
<organism evidence="8 9">
    <name type="scientific">Maribacter ulvicola</name>
    <dbReference type="NCBI Taxonomy" id="228959"/>
    <lineage>
        <taxon>Bacteria</taxon>
        <taxon>Pseudomonadati</taxon>
        <taxon>Bacteroidota</taxon>
        <taxon>Flavobacteriia</taxon>
        <taxon>Flavobacteriales</taxon>
        <taxon>Flavobacteriaceae</taxon>
        <taxon>Maribacter</taxon>
    </lineage>
</organism>
<feature type="transmembrane region" description="Helical" evidence="7">
    <location>
        <begin position="15"/>
        <end position="34"/>
    </location>
</feature>
<dbReference type="EMBL" id="FTMA01000010">
    <property type="protein sequence ID" value="SIR32128.1"/>
    <property type="molecule type" value="Genomic_DNA"/>
</dbReference>
<dbReference type="AlphaFoldDB" id="A0A1N6ZZ72"/>
<dbReference type="InterPro" id="IPR051907">
    <property type="entry name" value="DoxX-like_oxidoreductase"/>
</dbReference>